<evidence type="ECO:0000259" key="2">
    <source>
        <dbReference type="Pfam" id="PF24837"/>
    </source>
</evidence>
<dbReference type="eggNOG" id="COG3409">
    <property type="taxonomic scope" value="Bacteria"/>
</dbReference>
<dbReference type="OrthoDB" id="3393679at2"/>
<dbReference type="InterPro" id="IPR006311">
    <property type="entry name" value="TAT_signal"/>
</dbReference>
<dbReference type="InterPro" id="IPR056303">
    <property type="entry name" value="AMIN-like"/>
</dbReference>
<gene>
    <name evidence="3" type="ORF">DV20_14360</name>
</gene>
<keyword evidence="1" id="KW-0732">Signal</keyword>
<proteinExistence type="predicted"/>
<sequence length="166" mass="17162">MSRPKRRALAAVTLLLAGGGLLAAAGPAQAADPVPPATPTMTGIRTGLNTGFDRVVLDFSGGPAPSVSYRLVDELTADASGEIVWLTGEFFVQVAVTPAAAHDDSGAVTYPGPSKFRTRDLRNVMAVAVTGDFEGQVSFGLGVRSRTAVNVFTLTAPNRVVIDVAH</sequence>
<dbReference type="RefSeq" id="WP_043780232.1">
    <property type="nucleotide sequence ID" value="NZ_JMQI01000027.1"/>
</dbReference>
<dbReference type="Pfam" id="PF24837">
    <property type="entry name" value="AMIN-like"/>
    <property type="match status" value="1"/>
</dbReference>
<organism evidence="3 4">
    <name type="scientific">Amycolatopsis rifamycinica</name>
    <dbReference type="NCBI Taxonomy" id="287986"/>
    <lineage>
        <taxon>Bacteria</taxon>
        <taxon>Bacillati</taxon>
        <taxon>Actinomycetota</taxon>
        <taxon>Actinomycetes</taxon>
        <taxon>Pseudonocardiales</taxon>
        <taxon>Pseudonocardiaceae</taxon>
        <taxon>Amycolatopsis</taxon>
    </lineage>
</organism>
<comment type="caution">
    <text evidence="3">The sequence shown here is derived from an EMBL/GenBank/DDBJ whole genome shotgun (WGS) entry which is preliminary data.</text>
</comment>
<dbReference type="STRING" id="287986.DV20_14360"/>
<feature type="chain" id="PRO_5001626925" description="AMIN-like domain-containing protein" evidence="1">
    <location>
        <begin position="31"/>
        <end position="166"/>
    </location>
</feature>
<feature type="domain" description="AMIN-like" evidence="2">
    <location>
        <begin position="40"/>
        <end position="166"/>
    </location>
</feature>
<dbReference type="PROSITE" id="PS51318">
    <property type="entry name" value="TAT"/>
    <property type="match status" value="1"/>
</dbReference>
<dbReference type="Proteomes" id="UP000027345">
    <property type="component" value="Unassembled WGS sequence"/>
</dbReference>
<dbReference type="AlphaFoldDB" id="A0A066U3J1"/>
<reference evidence="3 4" key="1">
    <citation type="submission" date="2014-05" db="EMBL/GenBank/DDBJ databases">
        <title>Draft genome sequence of Amycolatopsis rifamycinica DSM 46095.</title>
        <authorList>
            <person name="Lal R."/>
            <person name="Saxena A."/>
            <person name="Kumari R."/>
            <person name="Mukherjee U."/>
            <person name="Singh P."/>
            <person name="Sangwan N."/>
            <person name="Mahato N.K."/>
        </authorList>
    </citation>
    <scope>NUCLEOTIDE SEQUENCE [LARGE SCALE GENOMIC DNA]</scope>
    <source>
        <strain evidence="3 4">DSM 46095</strain>
    </source>
</reference>
<name>A0A066U3J1_9PSEU</name>
<keyword evidence="4" id="KW-1185">Reference proteome</keyword>
<feature type="signal peptide" evidence="1">
    <location>
        <begin position="1"/>
        <end position="30"/>
    </location>
</feature>
<evidence type="ECO:0000313" key="4">
    <source>
        <dbReference type="Proteomes" id="UP000027345"/>
    </source>
</evidence>
<evidence type="ECO:0000256" key="1">
    <source>
        <dbReference type="SAM" id="SignalP"/>
    </source>
</evidence>
<protein>
    <recommendedName>
        <fullName evidence="2">AMIN-like domain-containing protein</fullName>
    </recommendedName>
</protein>
<evidence type="ECO:0000313" key="3">
    <source>
        <dbReference type="EMBL" id="KDN21655.1"/>
    </source>
</evidence>
<accession>A0A066U3J1</accession>
<dbReference type="EMBL" id="JMQI01000027">
    <property type="protein sequence ID" value="KDN21655.1"/>
    <property type="molecule type" value="Genomic_DNA"/>
</dbReference>